<organism evidence="11">
    <name type="scientific">marine metagenome</name>
    <dbReference type="NCBI Taxonomy" id="408172"/>
    <lineage>
        <taxon>unclassified sequences</taxon>
        <taxon>metagenomes</taxon>
        <taxon>ecological metagenomes</taxon>
    </lineage>
</organism>
<evidence type="ECO:0000256" key="4">
    <source>
        <dbReference type="ARBA" id="ARBA00022679"/>
    </source>
</evidence>
<evidence type="ECO:0000259" key="10">
    <source>
        <dbReference type="Pfam" id="PF08545"/>
    </source>
</evidence>
<keyword evidence="6" id="KW-0443">Lipid metabolism</keyword>
<keyword evidence="3" id="KW-0444">Lipid biosynthesis</keyword>
<dbReference type="CDD" id="cd00830">
    <property type="entry name" value="KAS_III"/>
    <property type="match status" value="1"/>
</dbReference>
<dbReference type="Pfam" id="PF08545">
    <property type="entry name" value="ACP_syn_III"/>
    <property type="match status" value="1"/>
</dbReference>
<keyword evidence="5" id="KW-0276">Fatty acid metabolism</keyword>
<protein>
    <recommendedName>
        <fullName evidence="12">Beta-ketoacyl-[acyl-carrier-protein] synthase III C-terminal domain-containing protein</fullName>
    </recommendedName>
</protein>
<evidence type="ECO:0000259" key="9">
    <source>
        <dbReference type="Pfam" id="PF08541"/>
    </source>
</evidence>
<accession>A0A381RAR2</accession>
<evidence type="ECO:0008006" key="12">
    <source>
        <dbReference type="Google" id="ProtNLM"/>
    </source>
</evidence>
<keyword evidence="7" id="KW-0275">Fatty acid biosynthesis</keyword>
<keyword evidence="4" id="KW-0808">Transferase</keyword>
<dbReference type="Gene3D" id="3.40.47.10">
    <property type="match status" value="1"/>
</dbReference>
<dbReference type="AlphaFoldDB" id="A0A381RAR2"/>
<sequence length="309" mass="33939">MIGITRIGTYLPKARTSNFERMKKFGMSEPFIREKIGFAEVALKAPEQEPSDLCVKAWEHLQQQEPVSQDEIECLIVCTQNPDGHGLPHTSAVIHEKLSLPLSCAAFDLSLGCSGYVYGLSVIKSFMEANGLRKGLFFTADPYSKVMNQDDKKTATLFGDGATVTLLTDVPVFEFGKFVFGSDGSKKEGIIVREDGHVHMNGRAVFSFTVRVVPASIREMLDKNVFPLKNVDRFLLHQGSLHIVNSIADALGVPRESCPFHSASYGNTVSSSVPMILAQEFDNLEMQVAVLAGFGVGLSWASTLIFRKN</sequence>
<evidence type="ECO:0000313" key="11">
    <source>
        <dbReference type="EMBL" id="SUZ86493.1"/>
    </source>
</evidence>
<gene>
    <name evidence="11" type="ORF">METZ01_LOCUS39347</name>
</gene>
<name>A0A381RAR2_9ZZZZ</name>
<dbReference type="InterPro" id="IPR013751">
    <property type="entry name" value="ACP_syn_III_N"/>
</dbReference>
<evidence type="ECO:0000256" key="1">
    <source>
        <dbReference type="ARBA" id="ARBA00005189"/>
    </source>
</evidence>
<comment type="similarity">
    <text evidence="2">Belongs to the thiolase-like superfamily. FabH family.</text>
</comment>
<reference evidence="11" key="1">
    <citation type="submission" date="2018-05" db="EMBL/GenBank/DDBJ databases">
        <authorList>
            <person name="Lanie J.A."/>
            <person name="Ng W.-L."/>
            <person name="Kazmierczak K.M."/>
            <person name="Andrzejewski T.M."/>
            <person name="Davidsen T.M."/>
            <person name="Wayne K.J."/>
            <person name="Tettelin H."/>
            <person name="Glass J.I."/>
            <person name="Rusch D."/>
            <person name="Podicherti R."/>
            <person name="Tsui H.-C.T."/>
            <person name="Winkler M.E."/>
        </authorList>
    </citation>
    <scope>NUCLEOTIDE SEQUENCE</scope>
</reference>
<evidence type="ECO:0000256" key="3">
    <source>
        <dbReference type="ARBA" id="ARBA00022516"/>
    </source>
</evidence>
<dbReference type="InterPro" id="IPR013747">
    <property type="entry name" value="ACP_syn_III_C"/>
</dbReference>
<feature type="domain" description="Beta-ketoacyl-[acyl-carrier-protein] synthase III N-terminal" evidence="10">
    <location>
        <begin position="107"/>
        <end position="184"/>
    </location>
</feature>
<feature type="domain" description="Beta-ketoacyl-[acyl-carrier-protein] synthase III C-terminal" evidence="9">
    <location>
        <begin position="221"/>
        <end position="305"/>
    </location>
</feature>
<evidence type="ECO:0000256" key="6">
    <source>
        <dbReference type="ARBA" id="ARBA00023098"/>
    </source>
</evidence>
<proteinExistence type="inferred from homology"/>
<dbReference type="EMBL" id="UINC01001684">
    <property type="protein sequence ID" value="SUZ86493.1"/>
    <property type="molecule type" value="Genomic_DNA"/>
</dbReference>
<evidence type="ECO:0000256" key="8">
    <source>
        <dbReference type="SAM" id="Phobius"/>
    </source>
</evidence>
<keyword evidence="8" id="KW-0812">Transmembrane</keyword>
<dbReference type="SUPFAM" id="SSF53901">
    <property type="entry name" value="Thiolase-like"/>
    <property type="match status" value="1"/>
</dbReference>
<dbReference type="InterPro" id="IPR016039">
    <property type="entry name" value="Thiolase-like"/>
</dbReference>
<evidence type="ECO:0000256" key="7">
    <source>
        <dbReference type="ARBA" id="ARBA00023160"/>
    </source>
</evidence>
<feature type="transmembrane region" description="Helical" evidence="8">
    <location>
        <begin position="286"/>
        <end position="306"/>
    </location>
</feature>
<evidence type="ECO:0000256" key="2">
    <source>
        <dbReference type="ARBA" id="ARBA00008642"/>
    </source>
</evidence>
<evidence type="ECO:0000256" key="5">
    <source>
        <dbReference type="ARBA" id="ARBA00022832"/>
    </source>
</evidence>
<keyword evidence="8" id="KW-1133">Transmembrane helix</keyword>
<dbReference type="Pfam" id="PF08541">
    <property type="entry name" value="ACP_syn_III_C"/>
    <property type="match status" value="1"/>
</dbReference>
<dbReference type="PANTHER" id="PTHR43091">
    <property type="entry name" value="3-OXOACYL-[ACYL-CARRIER-PROTEIN] SYNTHASE"/>
    <property type="match status" value="1"/>
</dbReference>
<dbReference type="GO" id="GO:0004315">
    <property type="term" value="F:3-oxoacyl-[acyl-carrier-protein] synthase activity"/>
    <property type="evidence" value="ECO:0007669"/>
    <property type="project" value="InterPro"/>
</dbReference>
<comment type="pathway">
    <text evidence="1">Lipid metabolism.</text>
</comment>
<dbReference type="GO" id="GO:0006633">
    <property type="term" value="P:fatty acid biosynthetic process"/>
    <property type="evidence" value="ECO:0007669"/>
    <property type="project" value="UniProtKB-KW"/>
</dbReference>
<keyword evidence="8" id="KW-0472">Membrane</keyword>
<dbReference type="PANTHER" id="PTHR43091:SF1">
    <property type="entry name" value="BETA-KETOACYL-[ACYL-CARRIER-PROTEIN] SYNTHASE III, CHLOROPLASTIC"/>
    <property type="match status" value="1"/>
</dbReference>